<feature type="region of interest" description="Disordered" evidence="1">
    <location>
        <begin position="262"/>
        <end position="303"/>
    </location>
</feature>
<dbReference type="Proteomes" id="UP001150904">
    <property type="component" value="Unassembled WGS sequence"/>
</dbReference>
<feature type="compositionally biased region" description="Low complexity" evidence="1">
    <location>
        <begin position="268"/>
        <end position="279"/>
    </location>
</feature>
<comment type="caution">
    <text evidence="3">The sequence shown here is derived from an EMBL/GenBank/DDBJ whole genome shotgun (WGS) entry which is preliminary data.</text>
</comment>
<protein>
    <submittedName>
        <fullName evidence="3">Uncharacterized protein</fullName>
    </submittedName>
</protein>
<dbReference type="Gene3D" id="1.10.490.10">
    <property type="entry name" value="Globins"/>
    <property type="match status" value="1"/>
</dbReference>
<dbReference type="GO" id="GO:0019825">
    <property type="term" value="F:oxygen binding"/>
    <property type="evidence" value="ECO:0007669"/>
    <property type="project" value="InterPro"/>
</dbReference>
<gene>
    <name evidence="3" type="ORF">N7498_007781</name>
</gene>
<dbReference type="InterPro" id="IPR012292">
    <property type="entry name" value="Globin/Proto"/>
</dbReference>
<reference evidence="3" key="1">
    <citation type="submission" date="2022-12" db="EMBL/GenBank/DDBJ databases">
        <authorList>
            <person name="Petersen C."/>
        </authorList>
    </citation>
    <scope>NUCLEOTIDE SEQUENCE</scope>
    <source>
        <strain evidence="3">IBT 15544</strain>
    </source>
</reference>
<dbReference type="OrthoDB" id="2110578at2759"/>
<feature type="chain" id="PRO_5040779828" evidence="2">
    <location>
        <begin position="19"/>
        <end position="324"/>
    </location>
</feature>
<dbReference type="GO" id="GO:0020037">
    <property type="term" value="F:heme binding"/>
    <property type="evidence" value="ECO:0007669"/>
    <property type="project" value="InterPro"/>
</dbReference>
<evidence type="ECO:0000256" key="1">
    <source>
        <dbReference type="SAM" id="MobiDB-lite"/>
    </source>
</evidence>
<keyword evidence="4" id="KW-1185">Reference proteome</keyword>
<proteinExistence type="predicted"/>
<reference evidence="3" key="2">
    <citation type="journal article" date="2023" name="IMA Fungus">
        <title>Comparative genomic study of the Penicillium genus elucidates a diverse pangenome and 15 lateral gene transfer events.</title>
        <authorList>
            <person name="Petersen C."/>
            <person name="Sorensen T."/>
            <person name="Nielsen M.R."/>
            <person name="Sondergaard T.E."/>
            <person name="Sorensen J.L."/>
            <person name="Fitzpatrick D.A."/>
            <person name="Frisvad J.C."/>
            <person name="Nielsen K.L."/>
        </authorList>
    </citation>
    <scope>NUCLEOTIDE SEQUENCE</scope>
    <source>
        <strain evidence="3">IBT 15544</strain>
    </source>
</reference>
<dbReference type="GeneID" id="83182144"/>
<dbReference type="AlphaFoldDB" id="A0A9W9JLR2"/>
<keyword evidence="2" id="KW-0732">Signal</keyword>
<evidence type="ECO:0000313" key="4">
    <source>
        <dbReference type="Proteomes" id="UP001150904"/>
    </source>
</evidence>
<dbReference type="RefSeq" id="XP_058307092.1">
    <property type="nucleotide sequence ID" value="XM_058454843.1"/>
</dbReference>
<dbReference type="EMBL" id="JAPQKR010000014">
    <property type="protein sequence ID" value="KAJ5198664.1"/>
    <property type="molecule type" value="Genomic_DNA"/>
</dbReference>
<accession>A0A9W9JLR2</accession>
<organism evidence="3 4">
    <name type="scientific">Penicillium cinerascens</name>
    <dbReference type="NCBI Taxonomy" id="70096"/>
    <lineage>
        <taxon>Eukaryota</taxon>
        <taxon>Fungi</taxon>
        <taxon>Dikarya</taxon>
        <taxon>Ascomycota</taxon>
        <taxon>Pezizomycotina</taxon>
        <taxon>Eurotiomycetes</taxon>
        <taxon>Eurotiomycetidae</taxon>
        <taxon>Eurotiales</taxon>
        <taxon>Aspergillaceae</taxon>
        <taxon>Penicillium</taxon>
    </lineage>
</organism>
<name>A0A9W9JLR2_9EURO</name>
<sequence length="324" mass="33547">MLFKSVVVALATAGAAIAQRPANESICDYYTTALLKTNNATNQYTLLTLLVNTAVIGNYTQPNVGVSVPGILSSDGMYNGTKVNLMPYFDGGLASSNNGGKMGVAKNFLDGGAAAPLMKNMPANDMSSNQYKLMTHLYQFFGSLLGCSGVGMTGFSAYSGQGSMYEVHKFMVLDPYQVGYFIEQVGMAAASFGVAKSDINAVATALETMFDYRCEPKMTAIKAQGAQYQSICTDEKCPKAMNSTCEAQPVMLQPLVANKTLADGEGRTSSTSTSTSTSGSGSGSGSGSSSGSSSSSPSATGNAAAQYQPGLFAVLSAVLAFFAL</sequence>
<evidence type="ECO:0000256" key="2">
    <source>
        <dbReference type="SAM" id="SignalP"/>
    </source>
</evidence>
<feature type="signal peptide" evidence="2">
    <location>
        <begin position="1"/>
        <end position="18"/>
    </location>
</feature>
<evidence type="ECO:0000313" key="3">
    <source>
        <dbReference type="EMBL" id="KAJ5198664.1"/>
    </source>
</evidence>